<feature type="transmembrane region" description="Helical" evidence="1">
    <location>
        <begin position="5"/>
        <end position="22"/>
    </location>
</feature>
<reference evidence="3" key="1">
    <citation type="submission" date="2016-09" db="EMBL/GenBank/DDBJ databases">
        <authorList>
            <person name="Varghese N."/>
            <person name="Submissions S."/>
        </authorList>
    </citation>
    <scope>NUCLEOTIDE SEQUENCE [LARGE SCALE GENOMIC DNA]</scope>
    <source>
        <strain evidence="3">25nlg</strain>
    </source>
</reference>
<evidence type="ECO:0000313" key="2">
    <source>
        <dbReference type="EMBL" id="SDC73260.1"/>
    </source>
</evidence>
<keyword evidence="1" id="KW-1133">Transmembrane helix</keyword>
<dbReference type="RefSeq" id="WP_141769902.1">
    <property type="nucleotide sequence ID" value="NZ_FMYM01000014.1"/>
</dbReference>
<keyword evidence="3" id="KW-1185">Reference proteome</keyword>
<proteinExistence type="predicted"/>
<name>A0A1G6NZ03_9BACI</name>
<organism evidence="2 3">
    <name type="scientific">Shouchella lonarensis</name>
    <dbReference type="NCBI Taxonomy" id="1464122"/>
    <lineage>
        <taxon>Bacteria</taxon>
        <taxon>Bacillati</taxon>
        <taxon>Bacillota</taxon>
        <taxon>Bacilli</taxon>
        <taxon>Bacillales</taxon>
        <taxon>Bacillaceae</taxon>
        <taxon>Shouchella</taxon>
    </lineage>
</organism>
<protein>
    <submittedName>
        <fullName evidence="2">Uncharacterized protein</fullName>
    </submittedName>
</protein>
<feature type="transmembrane region" description="Helical" evidence="1">
    <location>
        <begin position="80"/>
        <end position="97"/>
    </location>
</feature>
<dbReference type="STRING" id="1464122.SAMN05421737_11426"/>
<dbReference type="EMBL" id="FMYM01000014">
    <property type="protein sequence ID" value="SDC73260.1"/>
    <property type="molecule type" value="Genomic_DNA"/>
</dbReference>
<gene>
    <name evidence="2" type="ORF">SAMN05421737_11426</name>
</gene>
<keyword evidence="1" id="KW-0812">Transmembrane</keyword>
<accession>A0A1G6NZ03</accession>
<dbReference type="AlphaFoldDB" id="A0A1G6NZ03"/>
<evidence type="ECO:0000256" key="1">
    <source>
        <dbReference type="SAM" id="Phobius"/>
    </source>
</evidence>
<keyword evidence="1" id="KW-0472">Membrane</keyword>
<dbReference type="Proteomes" id="UP000242662">
    <property type="component" value="Unassembled WGS sequence"/>
</dbReference>
<evidence type="ECO:0000313" key="3">
    <source>
        <dbReference type="Proteomes" id="UP000242662"/>
    </source>
</evidence>
<sequence>MKKPMVIASYVILLGSIVYLMFELTRSPLYLPDIYAEPENPVSFQGSSIDIDTHVFQSENEETGVLESESESIYSFSLDLFYLLIILSMALFGLSFVKKRKDRS</sequence>